<evidence type="ECO:0000313" key="7">
    <source>
        <dbReference type="EnsemblPlants" id="PGSC0003DMT400072823"/>
    </source>
</evidence>
<keyword evidence="2" id="KW-0328">Glycosyltransferase</keyword>
<accession>M1CR07</accession>
<keyword evidence="8" id="KW-1185">Reference proteome</keyword>
<dbReference type="eggNOG" id="KOG4698">
    <property type="taxonomic scope" value="Eukaryota"/>
</dbReference>
<evidence type="ECO:0000256" key="5">
    <source>
        <dbReference type="SAM" id="Phobius"/>
    </source>
</evidence>
<feature type="domain" description="Glycosyltransferase 61 catalytic" evidence="6">
    <location>
        <begin position="282"/>
        <end position="368"/>
    </location>
</feature>
<dbReference type="AlphaFoldDB" id="M1CR07"/>
<dbReference type="Gramene" id="PGSC0003DMT400072823">
    <property type="protein sequence ID" value="PGSC0003DMT400072823"/>
    <property type="gene ID" value="PGSC0003DMG400028330"/>
</dbReference>
<evidence type="ECO:0000313" key="8">
    <source>
        <dbReference type="Proteomes" id="UP000011115"/>
    </source>
</evidence>
<keyword evidence="5" id="KW-0812">Transmembrane</keyword>
<dbReference type="PANTHER" id="PTHR20961">
    <property type="entry name" value="GLYCOSYLTRANSFERASE"/>
    <property type="match status" value="1"/>
</dbReference>
<dbReference type="OMA" id="WWPSKYA"/>
<dbReference type="InterPro" id="IPR007657">
    <property type="entry name" value="Glycosyltransferase_61"/>
</dbReference>
<comment type="subcellular location">
    <subcellularLocation>
        <location evidence="1">Golgi apparatus membrane</location>
        <topology evidence="1">Single-pass type II membrane protein</topology>
    </subcellularLocation>
</comment>
<evidence type="ECO:0000256" key="3">
    <source>
        <dbReference type="ARBA" id="ARBA00022679"/>
    </source>
</evidence>
<dbReference type="InParanoid" id="M1CR07"/>
<dbReference type="FunCoup" id="M1CR07">
    <property type="interactions" value="241"/>
</dbReference>
<dbReference type="GO" id="GO:0016763">
    <property type="term" value="F:pentosyltransferase activity"/>
    <property type="evidence" value="ECO:0007669"/>
    <property type="project" value="UniProtKB-ARBA"/>
</dbReference>
<evidence type="ECO:0000256" key="4">
    <source>
        <dbReference type="ARBA" id="ARBA00023180"/>
    </source>
</evidence>
<name>M1CR07_SOLTU</name>
<reference evidence="8" key="1">
    <citation type="journal article" date="2011" name="Nature">
        <title>Genome sequence and analysis of the tuber crop potato.</title>
        <authorList>
            <consortium name="The Potato Genome Sequencing Consortium"/>
        </authorList>
    </citation>
    <scope>NUCLEOTIDE SEQUENCE [LARGE SCALE GENOMIC DNA]</scope>
    <source>
        <strain evidence="8">cv. DM1-3 516 R44</strain>
    </source>
</reference>
<proteinExistence type="predicted"/>
<evidence type="ECO:0000256" key="2">
    <source>
        <dbReference type="ARBA" id="ARBA00022676"/>
    </source>
</evidence>
<sequence length="471" mass="53740">MKINVMKKRASNSTTALMGLMLFVLMIILLRQNQVFFNSRPHNSFIISTPHAISRHNYNHEVEKSKSIINCNRSHYSYDICSINGPTIFDPFQSTFYDMGSTNNNETNIIVEKIKPYPRKWENFTMDQIKEFTLTKGPLGPNCLIHHKAQALVFSLGGYTGNFFHDINDGFIPLFITVNSLFPNQDFILVISKLEDWWVHKYKDLLQSFSKHPIIDIDKEINVTHCFPKVTIGLMSHGFMNIDPKLTPTSKTLIDFHKFLATTYGTVQGQDQGQGQGQSQLQLQLQPQSQHRPRLVLASRGGSIGRLIVNQDELRLVAEHIGFEVILFEPSKTTSLHESFGLIHSSHAMIGVHGAALTHALFLRPTSIFIQIVPIGAEGVSDICFGKLAREMKLVYEEYKIEVEESSLMEKFGKGDNLVLKNPKALQEKGWSQEIMDIYLREQNINLDLNRFRMYLEKAYQNAKKFMAING</sequence>
<protein>
    <submittedName>
        <fullName evidence="7">Transferase, transferring glycosyl groups</fullName>
    </submittedName>
</protein>
<keyword evidence="5" id="KW-1133">Transmembrane helix</keyword>
<gene>
    <name evidence="7" type="primary">LOC102578430</name>
</gene>
<dbReference type="PaxDb" id="4113-PGSC0003DMT400072823"/>
<dbReference type="GO" id="GO:0000139">
    <property type="term" value="C:Golgi membrane"/>
    <property type="evidence" value="ECO:0007669"/>
    <property type="project" value="UniProtKB-SubCell"/>
</dbReference>
<keyword evidence="3" id="KW-0808">Transferase</keyword>
<evidence type="ECO:0000259" key="6">
    <source>
        <dbReference type="Pfam" id="PF04577"/>
    </source>
</evidence>
<keyword evidence="4" id="KW-0325">Glycoprotein</keyword>
<keyword evidence="5" id="KW-0472">Membrane</keyword>
<dbReference type="Pfam" id="PF04577">
    <property type="entry name" value="Glyco_transf_61"/>
    <property type="match status" value="1"/>
</dbReference>
<evidence type="ECO:0000256" key="1">
    <source>
        <dbReference type="ARBA" id="ARBA00004323"/>
    </source>
</evidence>
<reference evidence="7" key="2">
    <citation type="submission" date="2015-06" db="UniProtKB">
        <authorList>
            <consortium name="EnsemblPlants"/>
        </authorList>
    </citation>
    <scope>IDENTIFICATION</scope>
    <source>
        <strain evidence="7">DM1-3 516 R44</strain>
    </source>
</reference>
<dbReference type="GO" id="GO:0016757">
    <property type="term" value="F:glycosyltransferase activity"/>
    <property type="evidence" value="ECO:0000318"/>
    <property type="project" value="GO_Central"/>
</dbReference>
<dbReference type="HOGENOM" id="CLU_016869_0_3_1"/>
<feature type="transmembrane region" description="Helical" evidence="5">
    <location>
        <begin position="12"/>
        <end position="30"/>
    </location>
</feature>
<dbReference type="PANTHER" id="PTHR20961:SF98">
    <property type="entry name" value="GLYCOSYLTRANSFERASE"/>
    <property type="match status" value="1"/>
</dbReference>
<dbReference type="InterPro" id="IPR049625">
    <property type="entry name" value="Glyco_transf_61_cat"/>
</dbReference>
<dbReference type="Proteomes" id="UP000011115">
    <property type="component" value="Unassembled WGS sequence"/>
</dbReference>
<organism evidence="7 8">
    <name type="scientific">Solanum tuberosum</name>
    <name type="common">Potato</name>
    <dbReference type="NCBI Taxonomy" id="4113"/>
    <lineage>
        <taxon>Eukaryota</taxon>
        <taxon>Viridiplantae</taxon>
        <taxon>Streptophyta</taxon>
        <taxon>Embryophyta</taxon>
        <taxon>Tracheophyta</taxon>
        <taxon>Spermatophyta</taxon>
        <taxon>Magnoliopsida</taxon>
        <taxon>eudicotyledons</taxon>
        <taxon>Gunneridae</taxon>
        <taxon>Pentapetalae</taxon>
        <taxon>asterids</taxon>
        <taxon>lamiids</taxon>
        <taxon>Solanales</taxon>
        <taxon>Solanaceae</taxon>
        <taxon>Solanoideae</taxon>
        <taxon>Solaneae</taxon>
        <taxon>Solanum</taxon>
    </lineage>
</organism>
<dbReference type="EnsemblPlants" id="PGSC0003DMT400072823">
    <property type="protein sequence ID" value="PGSC0003DMT400072823"/>
    <property type="gene ID" value="PGSC0003DMG400028330"/>
</dbReference>